<evidence type="ECO:0000313" key="2">
    <source>
        <dbReference type="Proteomes" id="UP000278351"/>
    </source>
</evidence>
<reference evidence="1 2" key="1">
    <citation type="submission" date="2018-11" db="EMBL/GenBank/DDBJ databases">
        <title>Chitinophaga lutea sp.nov., isolate from arsenic contaminated soil.</title>
        <authorList>
            <person name="Zong Y."/>
        </authorList>
    </citation>
    <scope>NUCLEOTIDE SEQUENCE [LARGE SCALE GENOMIC DNA]</scope>
    <source>
        <strain evidence="1 2">ZY74</strain>
    </source>
</reference>
<dbReference type="EMBL" id="RPDH01000001">
    <property type="protein sequence ID" value="RPE12475.1"/>
    <property type="molecule type" value="Genomic_DNA"/>
</dbReference>
<keyword evidence="2" id="KW-1185">Reference proteome</keyword>
<dbReference type="Proteomes" id="UP000278351">
    <property type="component" value="Unassembled WGS sequence"/>
</dbReference>
<dbReference type="AlphaFoldDB" id="A0A3N4PYI8"/>
<accession>A0A3N4PYI8</accession>
<name>A0A3N4PYI8_9BACT</name>
<proteinExistence type="predicted"/>
<comment type="caution">
    <text evidence="1">The sequence shown here is derived from an EMBL/GenBank/DDBJ whole genome shotgun (WGS) entry which is preliminary data.</text>
</comment>
<evidence type="ECO:0000313" key="1">
    <source>
        <dbReference type="EMBL" id="RPE12475.1"/>
    </source>
</evidence>
<protein>
    <submittedName>
        <fullName evidence="1">Uncharacterized protein</fullName>
    </submittedName>
</protein>
<gene>
    <name evidence="1" type="ORF">EGT74_02675</name>
</gene>
<sequence length="560" mass="58431">MLLGALLFFSYSNSLKAQVKIGGNPAVVDPNAILELESTRKGLLLPRLTDAGFQLLNASPTIANGLLIYLSQPSGALQPGFYVRQNNQWQLIDASGGASSPWRINGNGFPAGQSPWLGTSSANPFTIRTNNLPRLGIDENGVFNFTGTGYSFAGVGAAAPTDNDVLVINASGQIFKKDLSLVSVTSLNGLSGALNLDISAATHAQAAFTTTAGSPVISLELPIMQDHTTQQYGFITAADYEKLKNLTAANAFTFADFVADDALANNGGKFEWTGTQWELRLNEAGENRAGIVTTGAQTFAGDKVFKGNVTLGSASSQLNINGPVMFNSLVDIDAAATEYNVLLSNSGKLLRSVTVPKWKFGGTGISGISIVDGATTHPAVAGTTADGTLTFEMVKTGTDFAITPGTNKITFDMPDASATADGLITKDAQEIGGTKTFKGEIVANGASNALKVDGGLKIKHRALDASGNVLESDYVLLVKGNNGSPEVPVTLQPAASNSGRVYVFTRLPQSGVSSDDESTSVVRIRDAGTIVAEISEPYTSITILSDGTKWIVVSRSMGGI</sequence>
<organism evidence="1 2">
    <name type="scientific">Chitinophaga lutea</name>
    <dbReference type="NCBI Taxonomy" id="2488634"/>
    <lineage>
        <taxon>Bacteria</taxon>
        <taxon>Pseudomonadati</taxon>
        <taxon>Bacteroidota</taxon>
        <taxon>Chitinophagia</taxon>
        <taxon>Chitinophagales</taxon>
        <taxon>Chitinophagaceae</taxon>
        <taxon>Chitinophaga</taxon>
    </lineage>
</organism>